<dbReference type="Pfam" id="PF00072">
    <property type="entry name" value="Response_reg"/>
    <property type="match status" value="1"/>
</dbReference>
<dbReference type="SMART" id="SM00448">
    <property type="entry name" value="REC"/>
    <property type="match status" value="1"/>
</dbReference>
<dbReference type="Gene3D" id="3.30.565.10">
    <property type="entry name" value="Histidine kinase-like ATPase, C-terminal domain"/>
    <property type="match status" value="1"/>
</dbReference>
<keyword evidence="2" id="KW-0902">Two-component regulatory system</keyword>
<feature type="domain" description="Response regulatory" evidence="5">
    <location>
        <begin position="922"/>
        <end position="1036"/>
    </location>
</feature>
<dbReference type="CDD" id="cd17546">
    <property type="entry name" value="REC_hyHK_CKI1_RcsC-like"/>
    <property type="match status" value="1"/>
</dbReference>
<evidence type="ECO:0008006" key="8">
    <source>
        <dbReference type="Google" id="ProtNLM"/>
    </source>
</evidence>
<dbReference type="SMART" id="SM00388">
    <property type="entry name" value="HisKA"/>
    <property type="match status" value="1"/>
</dbReference>
<dbReference type="InterPro" id="IPR003661">
    <property type="entry name" value="HisK_dim/P_dom"/>
</dbReference>
<reference evidence="6 7" key="1">
    <citation type="journal article" date="2019" name="Sci. Rep.">
        <title>Comparative genomics of chytrid fungi reveal insights into the obligate biotrophic and pathogenic lifestyle of Synchytrium endobioticum.</title>
        <authorList>
            <person name="van de Vossenberg B.T.L.H."/>
            <person name="Warris S."/>
            <person name="Nguyen H.D.T."/>
            <person name="van Gent-Pelzer M.P.E."/>
            <person name="Joly D.L."/>
            <person name="van de Geest H.C."/>
            <person name="Bonants P.J.M."/>
            <person name="Smith D.S."/>
            <person name="Levesque C.A."/>
            <person name="van der Lee T.A.J."/>
        </authorList>
    </citation>
    <scope>NUCLEOTIDE SEQUENCE [LARGE SCALE GENOMIC DNA]</scope>
    <source>
        <strain evidence="6 7">CBS 809.83</strain>
    </source>
</reference>
<dbReference type="Proteomes" id="UP000318582">
    <property type="component" value="Unassembled WGS sequence"/>
</dbReference>
<dbReference type="PROSITE" id="PS50109">
    <property type="entry name" value="HIS_KIN"/>
    <property type="match status" value="1"/>
</dbReference>
<dbReference type="InterPro" id="IPR036097">
    <property type="entry name" value="HisK_dim/P_sf"/>
</dbReference>
<dbReference type="InterPro" id="IPR035965">
    <property type="entry name" value="PAS-like_dom_sf"/>
</dbReference>
<dbReference type="SUPFAM" id="SSF55785">
    <property type="entry name" value="PYP-like sensor domain (PAS domain)"/>
    <property type="match status" value="1"/>
</dbReference>
<accession>A0A507DZA2</accession>
<dbReference type="InterPro" id="IPR011006">
    <property type="entry name" value="CheY-like_superfamily"/>
</dbReference>
<dbReference type="CDD" id="cd00082">
    <property type="entry name" value="HisKA"/>
    <property type="match status" value="1"/>
</dbReference>
<dbReference type="InterPro" id="IPR004358">
    <property type="entry name" value="Sig_transdc_His_kin-like_C"/>
</dbReference>
<dbReference type="PANTHER" id="PTHR45339">
    <property type="entry name" value="HYBRID SIGNAL TRANSDUCTION HISTIDINE KINASE J"/>
    <property type="match status" value="1"/>
</dbReference>
<dbReference type="InterPro" id="IPR003594">
    <property type="entry name" value="HATPase_dom"/>
</dbReference>
<dbReference type="SUPFAM" id="SSF55874">
    <property type="entry name" value="ATPase domain of HSP90 chaperone/DNA topoisomerase II/histidine kinase"/>
    <property type="match status" value="1"/>
</dbReference>
<dbReference type="InterPro" id="IPR005467">
    <property type="entry name" value="His_kinase_dom"/>
</dbReference>
<dbReference type="PRINTS" id="PR00344">
    <property type="entry name" value="BCTRLSENSOR"/>
</dbReference>
<protein>
    <recommendedName>
        <fullName evidence="8">Histidine kinase</fullName>
    </recommendedName>
</protein>
<dbReference type="SUPFAM" id="SSF47384">
    <property type="entry name" value="Homodimeric domain of signal transducing histidine kinase"/>
    <property type="match status" value="1"/>
</dbReference>
<evidence type="ECO:0000256" key="3">
    <source>
        <dbReference type="PROSITE-ProRule" id="PRU00169"/>
    </source>
</evidence>
<evidence type="ECO:0000313" key="6">
    <source>
        <dbReference type="EMBL" id="TPX56886.1"/>
    </source>
</evidence>
<dbReference type="PANTHER" id="PTHR45339:SF1">
    <property type="entry name" value="HYBRID SIGNAL TRANSDUCTION HISTIDINE KINASE J"/>
    <property type="match status" value="1"/>
</dbReference>
<dbReference type="InterPro" id="IPR013656">
    <property type="entry name" value="PAS_4"/>
</dbReference>
<dbReference type="GO" id="GO:0000155">
    <property type="term" value="F:phosphorelay sensor kinase activity"/>
    <property type="evidence" value="ECO:0007669"/>
    <property type="project" value="InterPro"/>
</dbReference>
<dbReference type="SUPFAM" id="SSF52172">
    <property type="entry name" value="CheY-like"/>
    <property type="match status" value="1"/>
</dbReference>
<sequence length="1059" mass="116637">MSLELILMRSPCAIGVIDVENWTFVFANDAFAKLIPVEHLVGKPVDNTSCPGTLHPILRQVAHTDIPYRMKGYPDGQGRYHDVEVSPVAVSGHDGHRIIIYLTDVTEQILHSLAADVAEDALAAIVSSLTADAHDAEKLRIELSEGAKVLATNVLKRATEAALAERIRIELSESAKVLATNVLERAAEAVEAENTRIQLSESAKVLATHVLERAAEAAVAEKTRIELSESAKVLATDVLKRAAEAAVAEKTRIELSESAKVLATDVLKRAAEAAVAEKTRIELSESAKVLATDALKNEGEAVRAEQTRIELLQGAKVLAKDVLRRETKAAVAEKTRIELSESAKILATDARKNEEEAVRAEKTRIDLSESAKVLATDARKNEEEAVRAEKTRVKLSEGAKVLAKTAARAEKVRIRLSEDAMVLAASAAKAEKLRIELSEDAKVLATDALRNKMEKFQAERARVELSKSAELLATDAARAETTRIKLLESAKVLASDAIRAEKTRIKVSEGAQVLATDAIKKELEQEQNMLLIDQCKKTIGNLHSLLASVPSAIGVINVKDWIFVYANASMCRFLDGISLINKSLIQAMHLRPHFDTVMRQVGEDGVAFKVSDYYDSITSRFYDVQCSRVLLNNVDHILMYINDVTEKVEARNNLDKIVAEKMDLTLREHSAREKSKMVASFLTNMSHEIRTPINGLAGMLRLLQDTVLDAEQREHIKMMRHSCSILQSIVNSILDVANLERVAAKVQFDSFDISELCSDVWPLYSWVCKEKGLLFQFQLSDTLAHQRIRTDKGKVVQILTILLANAVKFTHKGSVSLEVLSRQQKLCFVVTDTGIGIEGEHIPSLFKPFFQVDASLTKTHAGIGIGLYTSFNWASLINGDISVVSSPAGSQFTLSIPLEYCSGTPAELGVPRLPIEAFRDKHILVAEDNPINAKVITRILQKLKCHVTVAANGKQAYDTFRNAQFDMVLMDCMMPVMDGYESSRRIRALNPVIPIIAVTANALTDERDKCLSAGMNDYLSKPYNPEQLMEVMDKHLAESYVGGPFLSTTISLQHAKPEK</sequence>
<organism evidence="6 7">
    <name type="scientific">Powellomyces hirtus</name>
    <dbReference type="NCBI Taxonomy" id="109895"/>
    <lineage>
        <taxon>Eukaryota</taxon>
        <taxon>Fungi</taxon>
        <taxon>Fungi incertae sedis</taxon>
        <taxon>Chytridiomycota</taxon>
        <taxon>Chytridiomycota incertae sedis</taxon>
        <taxon>Chytridiomycetes</taxon>
        <taxon>Spizellomycetales</taxon>
        <taxon>Powellomycetaceae</taxon>
        <taxon>Powellomyces</taxon>
    </lineage>
</organism>
<evidence type="ECO:0000256" key="2">
    <source>
        <dbReference type="ARBA" id="ARBA00023012"/>
    </source>
</evidence>
<comment type="caution">
    <text evidence="6">The sequence shown here is derived from an EMBL/GenBank/DDBJ whole genome shotgun (WGS) entry which is preliminary data.</text>
</comment>
<feature type="modified residue" description="4-aspartylphosphate" evidence="3">
    <location>
        <position position="971"/>
    </location>
</feature>
<dbReference type="Pfam" id="PF02518">
    <property type="entry name" value="HATPase_c"/>
    <property type="match status" value="1"/>
</dbReference>
<dbReference type="InterPro" id="IPR001789">
    <property type="entry name" value="Sig_transdc_resp-reg_receiver"/>
</dbReference>
<dbReference type="AlphaFoldDB" id="A0A507DZA2"/>
<feature type="domain" description="Histidine kinase" evidence="4">
    <location>
        <begin position="684"/>
        <end position="900"/>
    </location>
</feature>
<dbReference type="InterPro" id="IPR036890">
    <property type="entry name" value="HATPase_C_sf"/>
</dbReference>
<evidence type="ECO:0000259" key="4">
    <source>
        <dbReference type="PROSITE" id="PS50109"/>
    </source>
</evidence>
<dbReference type="Pfam" id="PF00512">
    <property type="entry name" value="HisKA"/>
    <property type="match status" value="1"/>
</dbReference>
<dbReference type="Gene3D" id="1.10.287.130">
    <property type="match status" value="1"/>
</dbReference>
<dbReference type="STRING" id="109895.A0A507DZA2"/>
<dbReference type="SMART" id="SM00387">
    <property type="entry name" value="HATPase_c"/>
    <property type="match status" value="1"/>
</dbReference>
<dbReference type="Gene3D" id="3.40.50.2300">
    <property type="match status" value="1"/>
</dbReference>
<dbReference type="EMBL" id="QEAQ01000063">
    <property type="protein sequence ID" value="TPX56886.1"/>
    <property type="molecule type" value="Genomic_DNA"/>
</dbReference>
<dbReference type="Gene3D" id="3.30.450.20">
    <property type="entry name" value="PAS domain"/>
    <property type="match status" value="2"/>
</dbReference>
<evidence type="ECO:0000256" key="1">
    <source>
        <dbReference type="ARBA" id="ARBA00022553"/>
    </source>
</evidence>
<keyword evidence="7" id="KW-1185">Reference proteome</keyword>
<dbReference type="PROSITE" id="PS50110">
    <property type="entry name" value="RESPONSE_REGULATORY"/>
    <property type="match status" value="1"/>
</dbReference>
<evidence type="ECO:0000313" key="7">
    <source>
        <dbReference type="Proteomes" id="UP000318582"/>
    </source>
</evidence>
<evidence type="ECO:0000259" key="5">
    <source>
        <dbReference type="PROSITE" id="PS50110"/>
    </source>
</evidence>
<name>A0A507DZA2_9FUNG</name>
<dbReference type="Pfam" id="PF08448">
    <property type="entry name" value="PAS_4"/>
    <property type="match status" value="1"/>
</dbReference>
<proteinExistence type="predicted"/>
<keyword evidence="1 3" id="KW-0597">Phosphoprotein</keyword>
<gene>
    <name evidence="6" type="ORF">PhCBS80983_g04232</name>
</gene>